<gene>
    <name evidence="1" type="ORF">QFC22_005222</name>
</gene>
<accession>A0ACC2WUK5</accession>
<protein>
    <submittedName>
        <fullName evidence="1">Uncharacterized protein</fullName>
    </submittedName>
</protein>
<proteinExistence type="predicted"/>
<evidence type="ECO:0000313" key="2">
    <source>
        <dbReference type="Proteomes" id="UP001243375"/>
    </source>
</evidence>
<name>A0ACC2WUK5_9TREE</name>
<organism evidence="1 2">
    <name type="scientific">Naganishia vaughanmartiniae</name>
    <dbReference type="NCBI Taxonomy" id="1424756"/>
    <lineage>
        <taxon>Eukaryota</taxon>
        <taxon>Fungi</taxon>
        <taxon>Dikarya</taxon>
        <taxon>Basidiomycota</taxon>
        <taxon>Agaricomycotina</taxon>
        <taxon>Tremellomycetes</taxon>
        <taxon>Filobasidiales</taxon>
        <taxon>Filobasidiaceae</taxon>
        <taxon>Naganishia</taxon>
    </lineage>
</organism>
<dbReference type="Proteomes" id="UP001243375">
    <property type="component" value="Unassembled WGS sequence"/>
</dbReference>
<sequence>MTDPTMPSPVEGNNRRPSSPTSPRRESLRDNAAFPSVHTLHETLPSPPQYTRDLQPGQVRLANAATSSSGPSRVIGFQPMSRALSSGGNPTPDVPSTRSALTSARPAEVRSSTSFGDLHPPQDVHDEYKYLHLGDRKMKVVITRGVGPAVGRFGKDARPKPRRVKVDEVGGRVEGFIEVGKVDACIGLDVTISGRSLCTLYYNGQPSLLHGRRLIKHRITLFPTSDTPPVPNAKGKGKATEPTIPHNTTFAFGFDFPRYCELEDSKDGPVEDDDDDYPVEKHATEPSSFGARAIDISHSSSSAGRRPSLVPPTAGSLGKEEDPACSSAGMSPSSWKNRMESKSPPTGLGIGKFLKRNSFSAASSHGYSASASSQHPEIGSPEETGKRGFLRRISTSQSVSRPPLEDQYDLPPTTNLMLGDLQAEVEYHIKIRLRRKGLRFNDSILLNCNYEPAQSMTQLERFTPFPGAIIHPEYPHWQTLLLEGGHAIAQKGKRVQDSEAGENAIKAELLVPFPLMFAVPHISRHETGLLPTIPYRFRFHSSLPYQFPLLTFASAETAEWKVHLIRVITIRIHQRELVRTLPLKTMWTIDTIDEVEPEPVAGQDRAFAVAREEARPPPTRLERTTQPQSTRTSSEMTPASSSASDHLPSTPTDSTSPEPPSFDFVEQENLATPPPEFAETYAGPANLRAPFPPEVPHSINEENVYVTGKISLCRTAFKSILPPINTPDIVVDYYLDVTITPKSGSIKESFAPLRQRWPVMYERL</sequence>
<keyword evidence="2" id="KW-1185">Reference proteome</keyword>
<dbReference type="EMBL" id="JASBWU010000016">
    <property type="protein sequence ID" value="KAJ9115464.1"/>
    <property type="molecule type" value="Genomic_DNA"/>
</dbReference>
<comment type="caution">
    <text evidence="1">The sequence shown here is derived from an EMBL/GenBank/DDBJ whole genome shotgun (WGS) entry which is preliminary data.</text>
</comment>
<reference evidence="1" key="1">
    <citation type="submission" date="2023-04" db="EMBL/GenBank/DDBJ databases">
        <title>Draft Genome sequencing of Naganishia species isolated from polar environments using Oxford Nanopore Technology.</title>
        <authorList>
            <person name="Leo P."/>
            <person name="Venkateswaran K."/>
        </authorList>
    </citation>
    <scope>NUCLEOTIDE SEQUENCE</scope>
    <source>
        <strain evidence="1">MNA-CCFEE 5425</strain>
    </source>
</reference>
<evidence type="ECO:0000313" key="1">
    <source>
        <dbReference type="EMBL" id="KAJ9115464.1"/>
    </source>
</evidence>